<comment type="caution">
    <text evidence="2">The sequence shown here is derived from an EMBL/GenBank/DDBJ whole genome shotgun (WGS) entry which is preliminary data.</text>
</comment>
<sequence>MTDAPNRSATDAVAARHNRLRDALRENLKRRKSQSRGRADQPARDIAGDGGPRPGEAGSDVHGAD</sequence>
<dbReference type="OrthoDB" id="8141587at2"/>
<accession>A0A0D7EHK4</accession>
<evidence type="ECO:0000256" key="1">
    <source>
        <dbReference type="SAM" id="MobiDB-lite"/>
    </source>
</evidence>
<dbReference type="Proteomes" id="UP000032515">
    <property type="component" value="Unassembled WGS sequence"/>
</dbReference>
<name>A0A0D7EHK4_RHOPL</name>
<proteinExistence type="predicted"/>
<feature type="region of interest" description="Disordered" evidence="1">
    <location>
        <begin position="1"/>
        <end position="65"/>
    </location>
</feature>
<dbReference type="RefSeq" id="WP_044414235.1">
    <property type="nucleotide sequence ID" value="NZ_JXXE01000368.1"/>
</dbReference>
<dbReference type="PATRIC" id="fig|1076.23.peg.4058"/>
<evidence type="ECO:0000313" key="2">
    <source>
        <dbReference type="EMBL" id="KIZ40223.1"/>
    </source>
</evidence>
<evidence type="ECO:0000313" key="3">
    <source>
        <dbReference type="Proteomes" id="UP000032515"/>
    </source>
</evidence>
<reference evidence="2 3" key="1">
    <citation type="submission" date="2014-11" db="EMBL/GenBank/DDBJ databases">
        <title>Genomics and ecophysiology of heterotrophic nitrogen fixing bacteria isolated from estuarine surface water.</title>
        <authorList>
            <person name="Bentzon-Tilia M."/>
            <person name="Severin I."/>
            <person name="Hansen L.H."/>
            <person name="Riemann L."/>
        </authorList>
    </citation>
    <scope>NUCLEOTIDE SEQUENCE [LARGE SCALE GENOMIC DNA]</scope>
    <source>
        <strain evidence="2 3">BAL398</strain>
    </source>
</reference>
<organism evidence="2 3">
    <name type="scientific">Rhodopseudomonas palustris</name>
    <dbReference type="NCBI Taxonomy" id="1076"/>
    <lineage>
        <taxon>Bacteria</taxon>
        <taxon>Pseudomonadati</taxon>
        <taxon>Pseudomonadota</taxon>
        <taxon>Alphaproteobacteria</taxon>
        <taxon>Hyphomicrobiales</taxon>
        <taxon>Nitrobacteraceae</taxon>
        <taxon>Rhodopseudomonas</taxon>
    </lineage>
</organism>
<protein>
    <submittedName>
        <fullName evidence="2">Uncharacterized protein</fullName>
    </submittedName>
</protein>
<dbReference type="EMBL" id="JXXE01000368">
    <property type="protein sequence ID" value="KIZ40223.1"/>
    <property type="molecule type" value="Genomic_DNA"/>
</dbReference>
<feature type="compositionally biased region" description="Basic and acidic residues" evidence="1">
    <location>
        <begin position="37"/>
        <end position="47"/>
    </location>
</feature>
<gene>
    <name evidence="2" type="ORF">OO17_18220</name>
</gene>
<dbReference type="AlphaFoldDB" id="A0A0D7EHK4"/>